<keyword evidence="1" id="KW-0378">Hydrolase</keyword>
<reference evidence="4 5" key="1">
    <citation type="submission" date="2019-06" db="EMBL/GenBank/DDBJ databases">
        <title>A chromosomal-level reference genome of Carpinus fangiana (Coryloideae, Betulaceae).</title>
        <authorList>
            <person name="Yang X."/>
            <person name="Wang Z."/>
            <person name="Zhang L."/>
            <person name="Hao G."/>
            <person name="Liu J."/>
            <person name="Yang Y."/>
        </authorList>
    </citation>
    <scope>NUCLEOTIDE SEQUENCE [LARGE SCALE GENOMIC DNA]</scope>
    <source>
        <strain evidence="4">Cfa_2016G</strain>
        <tissue evidence="4">Leaf</tissue>
    </source>
</reference>
<dbReference type="Pfam" id="PF03629">
    <property type="entry name" value="SASA"/>
    <property type="match status" value="1"/>
</dbReference>
<proteinExistence type="predicted"/>
<evidence type="ECO:0000259" key="3">
    <source>
        <dbReference type="Pfam" id="PF03629"/>
    </source>
</evidence>
<protein>
    <recommendedName>
        <fullName evidence="3">Sialate O-acetylesterase domain-containing protein</fullName>
    </recommendedName>
</protein>
<evidence type="ECO:0000256" key="2">
    <source>
        <dbReference type="SAM" id="SignalP"/>
    </source>
</evidence>
<sequence>MMFLSSFFFFCLALITQVKVEGCQPKNIFLLAGQSNMSGRGGNRNDTNNIVQWDGIIPPECTSNPKILRLAANKTWVEAHEPLHKDIDYLKTCGIGPGMPFANAILAKKPSLGSIGLVPCAIGGTRIIEWSRGTRLYRRLVDRAKASLTCGGKIRALLWYQGESDTSLHDSKLYKVRLEKFINDLRHDLNHPNLPVIMVGICSADQGPFINRIRTVQLNYDDTNVKAVDARGSTFIADQKHLDTKSEIRVGHKLAAAFLSSFVHRHAH</sequence>
<feature type="domain" description="Sialate O-acetylesterase" evidence="3">
    <location>
        <begin position="26"/>
        <end position="259"/>
    </location>
</feature>
<gene>
    <name evidence="4" type="ORF">FH972_009953</name>
</gene>
<dbReference type="PANTHER" id="PTHR31988">
    <property type="entry name" value="ESTERASE, PUTATIVE (DUF303)-RELATED"/>
    <property type="match status" value="1"/>
</dbReference>
<dbReference type="EMBL" id="CM017324">
    <property type="protein sequence ID" value="KAE8037360.1"/>
    <property type="molecule type" value="Genomic_DNA"/>
</dbReference>
<dbReference type="Proteomes" id="UP000327013">
    <property type="component" value="Chromosome 4"/>
</dbReference>
<dbReference type="InterPro" id="IPR005181">
    <property type="entry name" value="SASA"/>
</dbReference>
<feature type="chain" id="PRO_5025033836" description="Sialate O-acetylesterase domain-containing protein" evidence="2">
    <location>
        <begin position="23"/>
        <end position="268"/>
    </location>
</feature>
<dbReference type="GO" id="GO:0016787">
    <property type="term" value="F:hydrolase activity"/>
    <property type="evidence" value="ECO:0007669"/>
    <property type="project" value="UniProtKB-KW"/>
</dbReference>
<keyword evidence="2" id="KW-0732">Signal</keyword>
<organism evidence="4 5">
    <name type="scientific">Carpinus fangiana</name>
    <dbReference type="NCBI Taxonomy" id="176857"/>
    <lineage>
        <taxon>Eukaryota</taxon>
        <taxon>Viridiplantae</taxon>
        <taxon>Streptophyta</taxon>
        <taxon>Embryophyta</taxon>
        <taxon>Tracheophyta</taxon>
        <taxon>Spermatophyta</taxon>
        <taxon>Magnoliopsida</taxon>
        <taxon>eudicotyledons</taxon>
        <taxon>Gunneridae</taxon>
        <taxon>Pentapetalae</taxon>
        <taxon>rosids</taxon>
        <taxon>fabids</taxon>
        <taxon>Fagales</taxon>
        <taxon>Betulaceae</taxon>
        <taxon>Carpinus</taxon>
    </lineage>
</organism>
<dbReference type="OrthoDB" id="42638at2759"/>
<evidence type="ECO:0000256" key="1">
    <source>
        <dbReference type="ARBA" id="ARBA00022801"/>
    </source>
</evidence>
<dbReference type="PANTHER" id="PTHR31988:SF15">
    <property type="entry name" value="ESTERASE, PUTATIVE (DUF303)-RELATED"/>
    <property type="match status" value="1"/>
</dbReference>
<feature type="signal peptide" evidence="2">
    <location>
        <begin position="1"/>
        <end position="22"/>
    </location>
</feature>
<dbReference type="InterPro" id="IPR052940">
    <property type="entry name" value="Carb_Esterase_6"/>
</dbReference>
<accession>A0A660KNR2</accession>
<name>A0A660KNR2_9ROSI</name>
<dbReference type="AlphaFoldDB" id="A0A660KNR2"/>
<keyword evidence="5" id="KW-1185">Reference proteome</keyword>
<dbReference type="SUPFAM" id="SSF52266">
    <property type="entry name" value="SGNH hydrolase"/>
    <property type="match status" value="1"/>
</dbReference>
<dbReference type="Gene3D" id="3.40.50.1110">
    <property type="entry name" value="SGNH hydrolase"/>
    <property type="match status" value="1"/>
</dbReference>
<evidence type="ECO:0000313" key="4">
    <source>
        <dbReference type="EMBL" id="KAE8037360.1"/>
    </source>
</evidence>
<evidence type="ECO:0000313" key="5">
    <source>
        <dbReference type="Proteomes" id="UP000327013"/>
    </source>
</evidence>
<dbReference type="InterPro" id="IPR036514">
    <property type="entry name" value="SGNH_hydro_sf"/>
</dbReference>